<proteinExistence type="inferred from homology"/>
<name>A0AA88X3H6_9ASTE</name>
<dbReference type="Gene3D" id="3.40.50.1110">
    <property type="entry name" value="SGNH hydrolase"/>
    <property type="match status" value="1"/>
</dbReference>
<gene>
    <name evidence="2" type="ORF">RJ639_030790</name>
</gene>
<organism evidence="2 3">
    <name type="scientific">Escallonia herrerae</name>
    <dbReference type="NCBI Taxonomy" id="1293975"/>
    <lineage>
        <taxon>Eukaryota</taxon>
        <taxon>Viridiplantae</taxon>
        <taxon>Streptophyta</taxon>
        <taxon>Embryophyta</taxon>
        <taxon>Tracheophyta</taxon>
        <taxon>Spermatophyta</taxon>
        <taxon>Magnoliopsida</taxon>
        <taxon>eudicotyledons</taxon>
        <taxon>Gunneridae</taxon>
        <taxon>Pentapetalae</taxon>
        <taxon>asterids</taxon>
        <taxon>campanulids</taxon>
        <taxon>Escalloniales</taxon>
        <taxon>Escalloniaceae</taxon>
        <taxon>Escallonia</taxon>
    </lineage>
</organism>
<accession>A0AA88X3H6</accession>
<sequence>MSDTGNLIRESKAPGPAAAAFARLPYGETFFKHTTGRCSNGMLMIDYITLAAGIPLLNPYENAEADFRHGVNFASTALSAQALGERKYCIPSNQQFSGCAT</sequence>
<dbReference type="AlphaFoldDB" id="A0AA88X3H6"/>
<keyword evidence="3" id="KW-1185">Reference proteome</keyword>
<comment type="similarity">
    <text evidence="1">Belongs to the 'GDSL' lipolytic enzyme family.</text>
</comment>
<dbReference type="PANTHER" id="PTHR22835">
    <property type="entry name" value="ZINC FINGER FYVE DOMAIN CONTAINING PROTEIN"/>
    <property type="match status" value="1"/>
</dbReference>
<comment type="caution">
    <text evidence="2">The sequence shown here is derived from an EMBL/GenBank/DDBJ whole genome shotgun (WGS) entry which is preliminary data.</text>
</comment>
<evidence type="ECO:0000313" key="3">
    <source>
        <dbReference type="Proteomes" id="UP001188597"/>
    </source>
</evidence>
<dbReference type="Proteomes" id="UP001188597">
    <property type="component" value="Unassembled WGS sequence"/>
</dbReference>
<protein>
    <submittedName>
        <fullName evidence="2">Uncharacterized protein</fullName>
    </submittedName>
</protein>
<evidence type="ECO:0000313" key="2">
    <source>
        <dbReference type="EMBL" id="KAK3036248.1"/>
    </source>
</evidence>
<dbReference type="PANTHER" id="PTHR22835:SF517">
    <property type="entry name" value="GDSL-LIKE LIPASE_ACYLHYDROLASE FAMILY PROTEIN, EXPRESSED"/>
    <property type="match status" value="1"/>
</dbReference>
<dbReference type="EMBL" id="JAVXUP010000152">
    <property type="protein sequence ID" value="KAK3036248.1"/>
    <property type="molecule type" value="Genomic_DNA"/>
</dbReference>
<reference evidence="2" key="1">
    <citation type="submission" date="2022-12" db="EMBL/GenBank/DDBJ databases">
        <title>Draft genome assemblies for two species of Escallonia (Escalloniales).</title>
        <authorList>
            <person name="Chanderbali A."/>
            <person name="Dervinis C."/>
            <person name="Anghel I."/>
            <person name="Soltis D."/>
            <person name="Soltis P."/>
            <person name="Zapata F."/>
        </authorList>
    </citation>
    <scope>NUCLEOTIDE SEQUENCE</scope>
    <source>
        <strain evidence="2">UCBG64.0493</strain>
        <tissue evidence="2">Leaf</tissue>
    </source>
</reference>
<dbReference type="InterPro" id="IPR036514">
    <property type="entry name" value="SGNH_hydro_sf"/>
</dbReference>
<evidence type="ECO:0000256" key="1">
    <source>
        <dbReference type="ARBA" id="ARBA00008668"/>
    </source>
</evidence>